<feature type="binding site" evidence="4">
    <location>
        <position position="151"/>
    </location>
    <ligand>
        <name>heme b</name>
        <dbReference type="ChEBI" id="CHEBI:60344"/>
    </ligand>
</feature>
<dbReference type="EC" id="1.14.14.18" evidence="7"/>
<dbReference type="PANTHER" id="PTHR10720:SF0">
    <property type="entry name" value="HEME OXYGENASE"/>
    <property type="match status" value="1"/>
</dbReference>
<dbReference type="Pfam" id="PF01126">
    <property type="entry name" value="Heme_oxygenase"/>
    <property type="match status" value="1"/>
</dbReference>
<evidence type="ECO:0000313" key="8">
    <source>
        <dbReference type="Proteomes" id="UP000198406"/>
    </source>
</evidence>
<dbReference type="PANTHER" id="PTHR10720">
    <property type="entry name" value="HEME OXYGENASE"/>
    <property type="match status" value="1"/>
</dbReference>
<dbReference type="InterPro" id="IPR016084">
    <property type="entry name" value="Haem_Oase-like_multi-hlx"/>
</dbReference>
<dbReference type="GO" id="GO:0006979">
    <property type="term" value="P:response to oxidative stress"/>
    <property type="evidence" value="ECO:0007669"/>
    <property type="project" value="TreeGrafter"/>
</dbReference>
<evidence type="ECO:0000256" key="5">
    <source>
        <dbReference type="PIRSR" id="PIRSR000343-2"/>
    </source>
</evidence>
<evidence type="ECO:0000256" key="6">
    <source>
        <dbReference type="SAM" id="MobiDB-lite"/>
    </source>
</evidence>
<proteinExistence type="predicted"/>
<dbReference type="GO" id="GO:0046872">
    <property type="term" value="F:metal ion binding"/>
    <property type="evidence" value="ECO:0007669"/>
    <property type="project" value="UniProtKB-KW"/>
</dbReference>
<dbReference type="Proteomes" id="UP000198406">
    <property type="component" value="Unassembled WGS sequence"/>
</dbReference>
<dbReference type="InterPro" id="IPR002051">
    <property type="entry name" value="Haem_Oase"/>
</dbReference>
<dbReference type="CDD" id="cd19165">
    <property type="entry name" value="HemeO"/>
    <property type="match status" value="1"/>
</dbReference>
<keyword evidence="3 5" id="KW-0408">Iron</keyword>
<dbReference type="GO" id="GO:0006788">
    <property type="term" value="P:heme oxidation"/>
    <property type="evidence" value="ECO:0007669"/>
    <property type="project" value="InterPro"/>
</dbReference>
<evidence type="ECO:0000256" key="4">
    <source>
        <dbReference type="PIRSR" id="PIRSR000343-1"/>
    </source>
</evidence>
<evidence type="ECO:0000313" key="7">
    <source>
        <dbReference type="EMBL" id="GAX25669.1"/>
    </source>
</evidence>
<dbReference type="EMBL" id="BDSP01000229">
    <property type="protein sequence ID" value="GAX25669.1"/>
    <property type="molecule type" value="Genomic_DNA"/>
</dbReference>
<keyword evidence="7" id="KW-0560">Oxidoreductase</keyword>
<evidence type="ECO:0000256" key="2">
    <source>
        <dbReference type="ARBA" id="ARBA00022723"/>
    </source>
</evidence>
<dbReference type="PIRSF" id="PIRSF000343">
    <property type="entry name" value="Haem_Oase"/>
    <property type="match status" value="1"/>
</dbReference>
<dbReference type="InParanoid" id="A0A1Z5KHD1"/>
<feature type="region of interest" description="Disordered" evidence="6">
    <location>
        <begin position="1"/>
        <end position="26"/>
    </location>
</feature>
<name>A0A1Z5KHD1_FISSO</name>
<feature type="binding site" description="axial binding residue" evidence="5">
    <location>
        <position position="41"/>
    </location>
    <ligand>
        <name>heme b</name>
        <dbReference type="ChEBI" id="CHEBI:60344"/>
    </ligand>
    <ligandPart>
        <name>Fe</name>
        <dbReference type="ChEBI" id="CHEBI:18248"/>
    </ligandPart>
</feature>
<dbReference type="AlphaFoldDB" id="A0A1Z5KHD1"/>
<keyword evidence="2 5" id="KW-0479">Metal-binding</keyword>
<dbReference type="GO" id="GO:0042167">
    <property type="term" value="P:heme catabolic process"/>
    <property type="evidence" value="ECO:0007669"/>
    <property type="project" value="TreeGrafter"/>
</dbReference>
<accession>A0A1Z5KHD1</accession>
<evidence type="ECO:0000256" key="1">
    <source>
        <dbReference type="ARBA" id="ARBA00022617"/>
    </source>
</evidence>
<dbReference type="OrthoDB" id="652091at2759"/>
<gene>
    <name evidence="7" type="ORF">FisN_15Lh038</name>
</gene>
<reference evidence="7 8" key="1">
    <citation type="journal article" date="2015" name="Plant Cell">
        <title>Oil accumulation by the oleaginous diatom Fistulifera solaris as revealed by the genome and transcriptome.</title>
        <authorList>
            <person name="Tanaka T."/>
            <person name="Maeda Y."/>
            <person name="Veluchamy A."/>
            <person name="Tanaka M."/>
            <person name="Abida H."/>
            <person name="Marechal E."/>
            <person name="Bowler C."/>
            <person name="Muto M."/>
            <person name="Sunaga Y."/>
            <person name="Tanaka M."/>
            <person name="Yoshino T."/>
            <person name="Taniguchi T."/>
            <person name="Fukuda Y."/>
            <person name="Nemoto M."/>
            <person name="Matsumoto M."/>
            <person name="Wong P.S."/>
            <person name="Aburatani S."/>
            <person name="Fujibuchi W."/>
        </authorList>
    </citation>
    <scope>NUCLEOTIDE SEQUENCE [LARGE SCALE GENOMIC DNA]</scope>
    <source>
        <strain evidence="7 8">JPCC DA0580</strain>
    </source>
</reference>
<dbReference type="SUPFAM" id="SSF48613">
    <property type="entry name" value="Heme oxygenase-like"/>
    <property type="match status" value="1"/>
</dbReference>
<keyword evidence="8" id="KW-1185">Reference proteome</keyword>
<dbReference type="InterPro" id="IPR016053">
    <property type="entry name" value="Haem_Oase-like"/>
</dbReference>
<comment type="caution">
    <text evidence="7">The sequence shown here is derived from an EMBL/GenBank/DDBJ whole genome shotgun (WGS) entry which is preliminary data.</text>
</comment>
<sequence length="255" mass="29047">MVEESSTVSTQDNKKKKQTDDNNPRLTGLALQLDEGTRKSHSVAQNSAFVTGFFKGLSTKESYRNLITSLYFVYQVMEKDAFDRTHCPYVRAMDDPKLRRLTALEQDMDYFYGSDWKKVQIIRPSPATQAYIARVQQVAQTEPYLLVAHQYTRYLGDLFGGQMMGGMAQRSLNLEPGKGVAFYQFPDISNTNEFITQWYTRLNALELTDEQKQAIVDEANLVFDLNIGILQELDGSPFSAIWTMTVNSIKARLGF</sequence>
<organism evidence="7 8">
    <name type="scientific">Fistulifera solaris</name>
    <name type="common">Oleaginous diatom</name>
    <dbReference type="NCBI Taxonomy" id="1519565"/>
    <lineage>
        <taxon>Eukaryota</taxon>
        <taxon>Sar</taxon>
        <taxon>Stramenopiles</taxon>
        <taxon>Ochrophyta</taxon>
        <taxon>Bacillariophyta</taxon>
        <taxon>Bacillariophyceae</taxon>
        <taxon>Bacillariophycidae</taxon>
        <taxon>Naviculales</taxon>
        <taxon>Naviculaceae</taxon>
        <taxon>Fistulifera</taxon>
    </lineage>
</organism>
<evidence type="ECO:0000256" key="3">
    <source>
        <dbReference type="ARBA" id="ARBA00023004"/>
    </source>
</evidence>
<protein>
    <submittedName>
        <fullName evidence="7">Heme oxygenase 1</fullName>
        <ecNumber evidence="7">1.14.14.18</ecNumber>
    </submittedName>
</protein>
<dbReference type="GO" id="GO:0004392">
    <property type="term" value="F:heme oxygenase (decyclizing) activity"/>
    <property type="evidence" value="ECO:0007669"/>
    <property type="project" value="UniProtKB-EC"/>
</dbReference>
<dbReference type="Gene3D" id="1.20.910.10">
    <property type="entry name" value="Heme oxygenase-like"/>
    <property type="match status" value="1"/>
</dbReference>
<keyword evidence="1 4" id="KW-0349">Heme</keyword>
<dbReference type="GO" id="GO:0020037">
    <property type="term" value="F:heme binding"/>
    <property type="evidence" value="ECO:0007669"/>
    <property type="project" value="TreeGrafter"/>
</dbReference>
<dbReference type="PRINTS" id="PR00088">
    <property type="entry name" value="HAEMOXYGNASE"/>
</dbReference>